<sequence length="101" mass="11413">MPMDGLNLPLFQLKDKEIRFLQFGSFGLKNTHSTTSYFCAGRSNNMQNTSVVRCCECTSVCSAPFFSGKCTQKERRSSEVALTCMKRPIADWDLCINPLLF</sequence>
<keyword evidence="2" id="KW-1185">Reference proteome</keyword>
<dbReference type="EMBL" id="JAHRIN010036817">
    <property type="protein sequence ID" value="MEQ2204576.1"/>
    <property type="molecule type" value="Genomic_DNA"/>
</dbReference>
<evidence type="ECO:0000313" key="1">
    <source>
        <dbReference type="EMBL" id="MEQ2204576.1"/>
    </source>
</evidence>
<proteinExistence type="predicted"/>
<reference evidence="1 2" key="1">
    <citation type="submission" date="2021-06" db="EMBL/GenBank/DDBJ databases">
        <authorList>
            <person name="Palmer J.M."/>
        </authorList>
    </citation>
    <scope>NUCLEOTIDE SEQUENCE [LARGE SCALE GENOMIC DNA]</scope>
    <source>
        <strain evidence="1 2">XC_2019</strain>
        <tissue evidence="1">Muscle</tissue>
    </source>
</reference>
<organism evidence="1 2">
    <name type="scientific">Xenoophorus captivus</name>
    <dbReference type="NCBI Taxonomy" id="1517983"/>
    <lineage>
        <taxon>Eukaryota</taxon>
        <taxon>Metazoa</taxon>
        <taxon>Chordata</taxon>
        <taxon>Craniata</taxon>
        <taxon>Vertebrata</taxon>
        <taxon>Euteleostomi</taxon>
        <taxon>Actinopterygii</taxon>
        <taxon>Neopterygii</taxon>
        <taxon>Teleostei</taxon>
        <taxon>Neoteleostei</taxon>
        <taxon>Acanthomorphata</taxon>
        <taxon>Ovalentaria</taxon>
        <taxon>Atherinomorphae</taxon>
        <taxon>Cyprinodontiformes</taxon>
        <taxon>Goodeidae</taxon>
        <taxon>Xenoophorus</taxon>
    </lineage>
</organism>
<accession>A0ABV0RA71</accession>
<name>A0ABV0RA71_9TELE</name>
<comment type="caution">
    <text evidence="1">The sequence shown here is derived from an EMBL/GenBank/DDBJ whole genome shotgun (WGS) entry which is preliminary data.</text>
</comment>
<dbReference type="Proteomes" id="UP001434883">
    <property type="component" value="Unassembled WGS sequence"/>
</dbReference>
<evidence type="ECO:0000313" key="2">
    <source>
        <dbReference type="Proteomes" id="UP001434883"/>
    </source>
</evidence>
<gene>
    <name evidence="1" type="ORF">XENOCAPTIV_015495</name>
</gene>
<protein>
    <submittedName>
        <fullName evidence="1">Uncharacterized protein</fullName>
    </submittedName>
</protein>